<name>A0A4U6TVR2_SETVI</name>
<dbReference type="Gramene" id="TKW06911">
    <property type="protein sequence ID" value="TKW06911"/>
    <property type="gene ID" value="SEVIR_7G272200v2"/>
</dbReference>
<accession>A0A4U6TVR2</accession>
<evidence type="ECO:0000313" key="1">
    <source>
        <dbReference type="EMBL" id="TKW06911.1"/>
    </source>
</evidence>
<keyword evidence="2" id="KW-1185">Reference proteome</keyword>
<dbReference type="Proteomes" id="UP000298652">
    <property type="component" value="Chromosome 7"/>
</dbReference>
<sequence>MVVTGEARSARPAGSTPLLPHLWAASKSRPHGAAERITARSAAPSVWLAKAQEGWLATSLHVVGVCSGQATHHTACEFPQLHGASWSRALRVTEQQAVERLAACKQLELRSRRCCRLRAMERWRCSWLQAVEWRPVLPTRSFIICAVRLQHGRLLVASATSIAIF</sequence>
<protein>
    <submittedName>
        <fullName evidence="1">Uncharacterized protein</fullName>
    </submittedName>
</protein>
<evidence type="ECO:0000313" key="2">
    <source>
        <dbReference type="Proteomes" id="UP000298652"/>
    </source>
</evidence>
<reference evidence="1" key="1">
    <citation type="submission" date="2019-03" db="EMBL/GenBank/DDBJ databases">
        <title>WGS assembly of Setaria viridis.</title>
        <authorList>
            <person name="Huang P."/>
            <person name="Jenkins J."/>
            <person name="Grimwood J."/>
            <person name="Barry K."/>
            <person name="Healey A."/>
            <person name="Mamidi S."/>
            <person name="Sreedasyam A."/>
            <person name="Shu S."/>
            <person name="Feldman M."/>
            <person name="Wu J."/>
            <person name="Yu Y."/>
            <person name="Chen C."/>
            <person name="Johnson J."/>
            <person name="Rokhsar D."/>
            <person name="Baxter I."/>
            <person name="Schmutz J."/>
            <person name="Brutnell T."/>
            <person name="Kellogg E."/>
        </authorList>
    </citation>
    <scope>NUCLEOTIDE SEQUENCE [LARGE SCALE GENOMIC DNA]</scope>
</reference>
<dbReference type="EMBL" id="CM016558">
    <property type="protein sequence ID" value="TKW06911.1"/>
    <property type="molecule type" value="Genomic_DNA"/>
</dbReference>
<dbReference type="AlphaFoldDB" id="A0A4U6TVR2"/>
<organism evidence="1 2">
    <name type="scientific">Setaria viridis</name>
    <name type="common">Green bristlegrass</name>
    <name type="synonym">Setaria italica subsp. viridis</name>
    <dbReference type="NCBI Taxonomy" id="4556"/>
    <lineage>
        <taxon>Eukaryota</taxon>
        <taxon>Viridiplantae</taxon>
        <taxon>Streptophyta</taxon>
        <taxon>Embryophyta</taxon>
        <taxon>Tracheophyta</taxon>
        <taxon>Spermatophyta</taxon>
        <taxon>Magnoliopsida</taxon>
        <taxon>Liliopsida</taxon>
        <taxon>Poales</taxon>
        <taxon>Poaceae</taxon>
        <taxon>PACMAD clade</taxon>
        <taxon>Panicoideae</taxon>
        <taxon>Panicodae</taxon>
        <taxon>Paniceae</taxon>
        <taxon>Cenchrinae</taxon>
        <taxon>Setaria</taxon>
    </lineage>
</organism>
<gene>
    <name evidence="1" type="ORF">SEVIR_7G272200v2</name>
</gene>
<proteinExistence type="predicted"/>